<dbReference type="OrthoDB" id="5958500at2759"/>
<sequence length="424" mass="48497">MCPGWSDQSLLKCGKFYPASVRSTEDRLRHYSTHFPCVEVDTSTYAIPSIASVKGWLQCVPKGFYFHFKAFGLFCSKSCSLTALPVHIRHKVSEICPGKDYIHLNDLSVSLRDELWQSFNKILYVAHGAGNLGLVVFQFHLSFKPTKENQAHVEWCRENLDPCFLMAAEFRCRDWFNNEWLTLTTKWLSSMGIILVAADELEHETFQKDREQTGLQKGQIKITLPVAWSLTNPDFMYVRVHRREGSQRLLSESELSCWVNRLTVELPQGLKGPIFFMWGTDWEDQPLINAKNLNAMIGDMAFNWKASQQLSGSRSMLSAYFGRKTKTEKCALVSKDFLPLCNEEQKELEHDCNSSQSSQKFEVSEFPGENVFLAPAILTANRKHIQDSPALLGCIKKTKYNDNNKPLESLKKTSSSITAYFQKR</sequence>
<dbReference type="InterPro" id="IPR036520">
    <property type="entry name" value="UPF0759_sf"/>
</dbReference>
<evidence type="ECO:0000313" key="2">
    <source>
        <dbReference type="Proteomes" id="UP000825935"/>
    </source>
</evidence>
<dbReference type="Pfam" id="PF01904">
    <property type="entry name" value="DUF72"/>
    <property type="match status" value="1"/>
</dbReference>
<keyword evidence="2" id="KW-1185">Reference proteome</keyword>
<dbReference type="Proteomes" id="UP000825935">
    <property type="component" value="Chromosome 4"/>
</dbReference>
<dbReference type="PANTHER" id="PTHR30348">
    <property type="entry name" value="UNCHARACTERIZED PROTEIN YECE"/>
    <property type="match status" value="1"/>
</dbReference>
<proteinExistence type="predicted"/>
<dbReference type="InterPro" id="IPR002763">
    <property type="entry name" value="DUF72"/>
</dbReference>
<dbReference type="Gene3D" id="3.20.20.410">
    <property type="entry name" value="Protein of unknown function UPF0759"/>
    <property type="match status" value="1"/>
</dbReference>
<protein>
    <submittedName>
        <fullName evidence="1">Uncharacterized protein</fullName>
    </submittedName>
</protein>
<evidence type="ECO:0000313" key="1">
    <source>
        <dbReference type="EMBL" id="KAH7439931.1"/>
    </source>
</evidence>
<organism evidence="1 2">
    <name type="scientific">Ceratopteris richardii</name>
    <name type="common">Triangle waterfern</name>
    <dbReference type="NCBI Taxonomy" id="49495"/>
    <lineage>
        <taxon>Eukaryota</taxon>
        <taxon>Viridiplantae</taxon>
        <taxon>Streptophyta</taxon>
        <taxon>Embryophyta</taxon>
        <taxon>Tracheophyta</taxon>
        <taxon>Polypodiopsida</taxon>
        <taxon>Polypodiidae</taxon>
        <taxon>Polypodiales</taxon>
        <taxon>Pteridineae</taxon>
        <taxon>Pteridaceae</taxon>
        <taxon>Parkerioideae</taxon>
        <taxon>Ceratopteris</taxon>
    </lineage>
</organism>
<dbReference type="PANTHER" id="PTHR30348:SF4">
    <property type="entry name" value="DUF72 DOMAIN-CONTAINING PROTEIN"/>
    <property type="match status" value="1"/>
</dbReference>
<dbReference type="EMBL" id="CM035409">
    <property type="protein sequence ID" value="KAH7439931.1"/>
    <property type="molecule type" value="Genomic_DNA"/>
</dbReference>
<reference evidence="1" key="1">
    <citation type="submission" date="2021-08" db="EMBL/GenBank/DDBJ databases">
        <title>WGS assembly of Ceratopteris richardii.</title>
        <authorList>
            <person name="Marchant D.B."/>
            <person name="Chen G."/>
            <person name="Jenkins J."/>
            <person name="Shu S."/>
            <person name="Leebens-Mack J."/>
            <person name="Grimwood J."/>
            <person name="Schmutz J."/>
            <person name="Soltis P."/>
            <person name="Soltis D."/>
            <person name="Chen Z.-H."/>
        </authorList>
    </citation>
    <scope>NUCLEOTIDE SEQUENCE</scope>
    <source>
        <strain evidence="1">Whitten #5841</strain>
        <tissue evidence="1">Leaf</tissue>
    </source>
</reference>
<gene>
    <name evidence="1" type="ORF">KP509_04G082600</name>
</gene>
<dbReference type="SUPFAM" id="SSF117396">
    <property type="entry name" value="TM1631-like"/>
    <property type="match status" value="1"/>
</dbReference>
<name>A0A8T2UUP2_CERRI</name>
<accession>A0A8T2UUP2</accession>
<dbReference type="AlphaFoldDB" id="A0A8T2UUP2"/>
<dbReference type="OMA" id="HETFQKD"/>
<comment type="caution">
    <text evidence="1">The sequence shown here is derived from an EMBL/GenBank/DDBJ whole genome shotgun (WGS) entry which is preliminary data.</text>
</comment>